<dbReference type="SUPFAM" id="SSF53335">
    <property type="entry name" value="S-adenosyl-L-methionine-dependent methyltransferases"/>
    <property type="match status" value="1"/>
</dbReference>
<reference evidence="1 2" key="1">
    <citation type="submission" date="2023-08" db="EMBL/GenBank/DDBJ databases">
        <title>Implementing the SeqCode for naming new Mesorhizobium species isolated from Vachellia karroo root nodules.</title>
        <authorList>
            <person name="Van Lill M."/>
        </authorList>
    </citation>
    <scope>NUCLEOTIDE SEQUENCE [LARGE SCALE GENOMIC DNA]</scope>
    <source>
        <strain evidence="1 2">MSK 1335</strain>
    </source>
</reference>
<keyword evidence="1" id="KW-0808">Transferase</keyword>
<proteinExistence type="predicted"/>
<dbReference type="EMBL" id="JAVIJF010000037">
    <property type="protein sequence ID" value="MDX8529132.1"/>
    <property type="molecule type" value="Genomic_DNA"/>
</dbReference>
<dbReference type="CDD" id="cd02440">
    <property type="entry name" value="AdoMet_MTases"/>
    <property type="match status" value="1"/>
</dbReference>
<gene>
    <name evidence="1" type="ORF">RFM68_32240</name>
</gene>
<protein>
    <submittedName>
        <fullName evidence="1">Class I SAM-dependent methyltransferase</fullName>
        <ecNumber evidence="1">2.1.1.-</ecNumber>
    </submittedName>
</protein>
<organism evidence="1 2">
    <name type="scientific">Mesorhizobium montanum</name>
    <dbReference type="NCBI Taxonomy" id="3072323"/>
    <lineage>
        <taxon>Bacteria</taxon>
        <taxon>Pseudomonadati</taxon>
        <taxon>Pseudomonadota</taxon>
        <taxon>Alphaproteobacteria</taxon>
        <taxon>Hyphomicrobiales</taxon>
        <taxon>Phyllobacteriaceae</taxon>
        <taxon>Mesorhizobium</taxon>
    </lineage>
</organism>
<evidence type="ECO:0000313" key="1">
    <source>
        <dbReference type="EMBL" id="MDX8529132.1"/>
    </source>
</evidence>
<name>A0ABU4ZVT5_9HYPH</name>
<evidence type="ECO:0000313" key="2">
    <source>
        <dbReference type="Proteomes" id="UP001276840"/>
    </source>
</evidence>
<dbReference type="EC" id="2.1.1.-" evidence="1"/>
<dbReference type="Proteomes" id="UP001276840">
    <property type="component" value="Unassembled WGS sequence"/>
</dbReference>
<comment type="caution">
    <text evidence="1">The sequence shown here is derived from an EMBL/GenBank/DDBJ whole genome shotgun (WGS) entry which is preliminary data.</text>
</comment>
<dbReference type="Gene3D" id="3.40.50.150">
    <property type="entry name" value="Vaccinia Virus protein VP39"/>
    <property type="match status" value="1"/>
</dbReference>
<dbReference type="GO" id="GO:0008168">
    <property type="term" value="F:methyltransferase activity"/>
    <property type="evidence" value="ECO:0007669"/>
    <property type="project" value="UniProtKB-KW"/>
</dbReference>
<dbReference type="RefSeq" id="WP_320236993.1">
    <property type="nucleotide sequence ID" value="NZ_JAVIJF010000037.1"/>
</dbReference>
<keyword evidence="1" id="KW-0489">Methyltransferase</keyword>
<sequence length="347" mass="39208">MISWHLTKAMVREASAMRGLNNFLAECDQGPRINQLAGFFAATAAGKSGMPVRKPQADPRLLPSDELLRDLVRLHAARQGFFDQHYHGSIPYRLEEECRMAYAVLNYARRRRAALSLYSLGTAEGTMARTLSEFSDGQIVSLSCSPNPENYKSFMAYGEPAHAEFFIGPFHWLTKDALGSDRRLTKFTRGFDVILEDTTFQMYSPNRPKQIEFVTQHLKDGGIFVFVEKFRAADESDYQRREYQKDYGFKARYFPPDEIAKKKTDVLGTMFNNEVTLAEMARSVGAHFKYCTMTWNSGNFCSLAASNSKENLDLYASQMSAPAIPHEYVYETSVSDAATIGTTDNPM</sequence>
<accession>A0ABU4ZVT5</accession>
<keyword evidence="2" id="KW-1185">Reference proteome</keyword>
<dbReference type="InterPro" id="IPR029063">
    <property type="entry name" value="SAM-dependent_MTases_sf"/>
</dbReference>
<dbReference type="GO" id="GO:0032259">
    <property type="term" value="P:methylation"/>
    <property type="evidence" value="ECO:0007669"/>
    <property type="project" value="UniProtKB-KW"/>
</dbReference>